<proteinExistence type="predicted"/>
<keyword evidence="4" id="KW-0378">Hydrolase</keyword>
<dbReference type="Pfam" id="PF00293">
    <property type="entry name" value="NUDIX"/>
    <property type="match status" value="1"/>
</dbReference>
<dbReference type="OrthoDB" id="339240at2157"/>
<evidence type="ECO:0000256" key="4">
    <source>
        <dbReference type="ARBA" id="ARBA00022801"/>
    </source>
</evidence>
<feature type="domain" description="Nudix hydrolase" evidence="7">
    <location>
        <begin position="5"/>
        <end position="139"/>
    </location>
</feature>
<gene>
    <name evidence="8" type="ORF">GRX66_16165</name>
</gene>
<keyword evidence="9" id="KW-1185">Reference proteome</keyword>
<comment type="cofactor">
    <cofactor evidence="2">
        <name>Mg(2+)</name>
        <dbReference type="ChEBI" id="CHEBI:18420"/>
    </cofactor>
</comment>
<comment type="caution">
    <text evidence="8">The sequence shown here is derived from an EMBL/GenBank/DDBJ whole genome shotgun (WGS) entry which is preliminary data.</text>
</comment>
<evidence type="ECO:0000256" key="6">
    <source>
        <dbReference type="ARBA" id="ARBA00023211"/>
    </source>
</evidence>
<dbReference type="Gene3D" id="3.90.79.10">
    <property type="entry name" value="Nucleoside Triphosphate Pyrophosphohydrolase"/>
    <property type="match status" value="1"/>
</dbReference>
<evidence type="ECO:0000256" key="2">
    <source>
        <dbReference type="ARBA" id="ARBA00001946"/>
    </source>
</evidence>
<dbReference type="Proteomes" id="UP000471521">
    <property type="component" value="Unassembled WGS sequence"/>
</dbReference>
<dbReference type="InterPro" id="IPR045121">
    <property type="entry name" value="CoAse"/>
</dbReference>
<dbReference type="PROSITE" id="PS51462">
    <property type="entry name" value="NUDIX"/>
    <property type="match status" value="1"/>
</dbReference>
<keyword evidence="5" id="KW-0460">Magnesium</keyword>
<accession>A0A6B0SNJ3</accession>
<dbReference type="InterPro" id="IPR000086">
    <property type="entry name" value="NUDIX_hydrolase_dom"/>
</dbReference>
<organism evidence="8 9">
    <name type="scientific">Halobacterium bonnevillei</name>
    <dbReference type="NCBI Taxonomy" id="2692200"/>
    <lineage>
        <taxon>Archaea</taxon>
        <taxon>Methanobacteriati</taxon>
        <taxon>Methanobacteriota</taxon>
        <taxon>Stenosarchaea group</taxon>
        <taxon>Halobacteria</taxon>
        <taxon>Halobacteriales</taxon>
        <taxon>Halobacteriaceae</taxon>
        <taxon>Halobacterium</taxon>
    </lineage>
</organism>
<comment type="cofactor">
    <cofactor evidence="1">
        <name>Mn(2+)</name>
        <dbReference type="ChEBI" id="CHEBI:29035"/>
    </cofactor>
</comment>
<reference evidence="8 9" key="1">
    <citation type="submission" date="2019-12" db="EMBL/GenBank/DDBJ databases">
        <title>Isolation and characterization of three novel carbon monoxide-oxidizing members of Halobacteria from salione crusts and soils.</title>
        <authorList>
            <person name="Myers M.R."/>
            <person name="King G.M."/>
        </authorList>
    </citation>
    <scope>NUCLEOTIDE SEQUENCE [LARGE SCALE GENOMIC DNA]</scope>
    <source>
        <strain evidence="8 9">PCN9</strain>
    </source>
</reference>
<dbReference type="GO" id="GO:0010945">
    <property type="term" value="F:coenzyme A diphosphatase activity"/>
    <property type="evidence" value="ECO:0007669"/>
    <property type="project" value="InterPro"/>
</dbReference>
<dbReference type="InterPro" id="IPR015797">
    <property type="entry name" value="NUDIX_hydrolase-like_dom_sf"/>
</dbReference>
<keyword evidence="6" id="KW-0464">Manganese</keyword>
<dbReference type="PANTHER" id="PTHR12992:SF11">
    <property type="entry name" value="MITOCHONDRIAL COENZYME A DIPHOSPHATASE NUDT8"/>
    <property type="match status" value="1"/>
</dbReference>
<evidence type="ECO:0000259" key="7">
    <source>
        <dbReference type="PROSITE" id="PS51462"/>
    </source>
</evidence>
<evidence type="ECO:0000256" key="1">
    <source>
        <dbReference type="ARBA" id="ARBA00001936"/>
    </source>
</evidence>
<keyword evidence="3" id="KW-0479">Metal-binding</keyword>
<evidence type="ECO:0000313" key="9">
    <source>
        <dbReference type="Proteomes" id="UP000471521"/>
    </source>
</evidence>
<evidence type="ECO:0000256" key="5">
    <source>
        <dbReference type="ARBA" id="ARBA00022842"/>
    </source>
</evidence>
<evidence type="ECO:0000256" key="3">
    <source>
        <dbReference type="ARBA" id="ARBA00022723"/>
    </source>
</evidence>
<dbReference type="AlphaFoldDB" id="A0A6B0SNJ3"/>
<dbReference type="RefSeq" id="WP_159527451.1">
    <property type="nucleotide sequence ID" value="NZ_WUUU01000192.1"/>
</dbReference>
<dbReference type="GO" id="GO:0046872">
    <property type="term" value="F:metal ion binding"/>
    <property type="evidence" value="ECO:0007669"/>
    <property type="project" value="UniProtKB-KW"/>
</dbReference>
<dbReference type="EMBL" id="WUUU01000192">
    <property type="protein sequence ID" value="MXR22056.1"/>
    <property type="molecule type" value="Genomic_DNA"/>
</dbReference>
<sequence>MDEYAYVVNVDAAVVRGDEYVVVERGAEETHAAGELAFPGGKVEPDVDANPIEATARREVREEVGVDVGAVAYVCSNAFVADDGTQCLNVVTRCEHECGEPTVREPGEVADAFWLSHDALLDHRDVPPYVAGYAERVAAGREQ</sequence>
<evidence type="ECO:0000313" key="8">
    <source>
        <dbReference type="EMBL" id="MXR22056.1"/>
    </source>
</evidence>
<protein>
    <submittedName>
        <fullName evidence="8">NUDIX domain-containing protein</fullName>
    </submittedName>
</protein>
<name>A0A6B0SNJ3_9EURY</name>
<dbReference type="PANTHER" id="PTHR12992">
    <property type="entry name" value="NUDIX HYDROLASE"/>
    <property type="match status" value="1"/>
</dbReference>
<dbReference type="SUPFAM" id="SSF55811">
    <property type="entry name" value="Nudix"/>
    <property type="match status" value="1"/>
</dbReference>